<dbReference type="AlphaFoldDB" id="A0A445L3L3"/>
<dbReference type="EMBL" id="QZWG01000004">
    <property type="protein sequence ID" value="RZC17674.1"/>
    <property type="molecule type" value="Genomic_DNA"/>
</dbReference>
<protein>
    <submittedName>
        <fullName evidence="2">Uncharacterized protein</fullName>
    </submittedName>
</protein>
<evidence type="ECO:0000313" key="3">
    <source>
        <dbReference type="Proteomes" id="UP000289340"/>
    </source>
</evidence>
<organism evidence="2 3">
    <name type="scientific">Glycine soja</name>
    <name type="common">Wild soybean</name>
    <dbReference type="NCBI Taxonomy" id="3848"/>
    <lineage>
        <taxon>Eukaryota</taxon>
        <taxon>Viridiplantae</taxon>
        <taxon>Streptophyta</taxon>
        <taxon>Embryophyta</taxon>
        <taxon>Tracheophyta</taxon>
        <taxon>Spermatophyta</taxon>
        <taxon>Magnoliopsida</taxon>
        <taxon>eudicotyledons</taxon>
        <taxon>Gunneridae</taxon>
        <taxon>Pentapetalae</taxon>
        <taxon>rosids</taxon>
        <taxon>fabids</taxon>
        <taxon>Fabales</taxon>
        <taxon>Fabaceae</taxon>
        <taxon>Papilionoideae</taxon>
        <taxon>50 kb inversion clade</taxon>
        <taxon>NPAAA clade</taxon>
        <taxon>indigoferoid/millettioid clade</taxon>
        <taxon>Phaseoleae</taxon>
        <taxon>Glycine</taxon>
        <taxon>Glycine subgen. Soja</taxon>
    </lineage>
</organism>
<feature type="region of interest" description="Disordered" evidence="1">
    <location>
        <begin position="33"/>
        <end position="76"/>
    </location>
</feature>
<reference evidence="2 3" key="1">
    <citation type="submission" date="2018-09" db="EMBL/GenBank/DDBJ databases">
        <title>A high-quality reference genome of wild soybean provides a powerful tool to mine soybean genomes.</title>
        <authorList>
            <person name="Xie M."/>
            <person name="Chung C.Y.L."/>
            <person name="Li M.-W."/>
            <person name="Wong F.-L."/>
            <person name="Chan T.-F."/>
            <person name="Lam H.-M."/>
        </authorList>
    </citation>
    <scope>NUCLEOTIDE SEQUENCE [LARGE SCALE GENOMIC DNA]</scope>
    <source>
        <strain evidence="3">cv. W05</strain>
        <tissue evidence="2">Hypocotyl of etiolated seedlings</tissue>
    </source>
</reference>
<comment type="caution">
    <text evidence="2">The sequence shown here is derived from an EMBL/GenBank/DDBJ whole genome shotgun (WGS) entry which is preliminary data.</text>
</comment>
<gene>
    <name evidence="2" type="ORF">D0Y65_010427</name>
</gene>
<dbReference type="Proteomes" id="UP000289340">
    <property type="component" value="Chromosome 4"/>
</dbReference>
<name>A0A445L3L3_GLYSO</name>
<evidence type="ECO:0000256" key="1">
    <source>
        <dbReference type="SAM" id="MobiDB-lite"/>
    </source>
</evidence>
<accession>A0A445L3L3</accession>
<keyword evidence="3" id="KW-1185">Reference proteome</keyword>
<sequence length="76" mass="8543">MHLSSDELDNVIDLGSDELDDVMDRVQIWNGTPERKEEITTTGGTNIGRDGKKRKNERKKMKHCCRKSPPTAACGK</sequence>
<feature type="compositionally biased region" description="Basic residues" evidence="1">
    <location>
        <begin position="51"/>
        <end position="66"/>
    </location>
</feature>
<proteinExistence type="predicted"/>
<evidence type="ECO:0000313" key="2">
    <source>
        <dbReference type="EMBL" id="RZC17674.1"/>
    </source>
</evidence>